<evidence type="ECO:0000256" key="1">
    <source>
        <dbReference type="SAM" id="SignalP"/>
    </source>
</evidence>
<dbReference type="PATRIC" id="fig|762836.4.peg.2756"/>
<comment type="caution">
    <text evidence="2">The sequence shown here is derived from an EMBL/GenBank/DDBJ whole genome shotgun (WGS) entry which is preliminary data.</text>
</comment>
<organism evidence="2 3">
    <name type="scientific">Duganella phyllosphaerae</name>
    <dbReference type="NCBI Taxonomy" id="762836"/>
    <lineage>
        <taxon>Bacteria</taxon>
        <taxon>Pseudomonadati</taxon>
        <taxon>Pseudomonadota</taxon>
        <taxon>Betaproteobacteria</taxon>
        <taxon>Burkholderiales</taxon>
        <taxon>Oxalobacteraceae</taxon>
        <taxon>Telluria group</taxon>
        <taxon>Duganella</taxon>
    </lineage>
</organism>
<keyword evidence="3" id="KW-1185">Reference proteome</keyword>
<dbReference type="EMBL" id="LROM01000087">
    <property type="protein sequence ID" value="OEZ99632.1"/>
    <property type="molecule type" value="Genomic_DNA"/>
</dbReference>
<accession>A0A1E7WKR2</accession>
<reference evidence="3" key="1">
    <citation type="journal article" date="2016" name="Front. Microbiol.">
        <title>Molecular Keys to the Janthinobacterium and Duganella spp. Interaction with the Plant Pathogen Fusarium graminearum.</title>
        <authorList>
            <person name="Haack F.S."/>
            <person name="Poehlein A."/>
            <person name="Kroger C."/>
            <person name="Voigt C.A."/>
            <person name="Piepenbring M."/>
            <person name="Bode H.B."/>
            <person name="Daniel R."/>
            <person name="Schafer W."/>
            <person name="Streit W.R."/>
        </authorList>
    </citation>
    <scope>NUCLEOTIDE SEQUENCE [LARGE SCALE GENOMIC DNA]</scope>
    <source>
        <strain evidence="3">T54</strain>
    </source>
</reference>
<dbReference type="RefSeq" id="WP_070248798.1">
    <property type="nucleotide sequence ID" value="NZ_LROM01000087.1"/>
</dbReference>
<proteinExistence type="predicted"/>
<dbReference type="OrthoDB" id="9130312at2"/>
<dbReference type="Proteomes" id="UP000175989">
    <property type="component" value="Unassembled WGS sequence"/>
</dbReference>
<feature type="signal peptide" evidence="1">
    <location>
        <begin position="1"/>
        <end position="23"/>
    </location>
</feature>
<evidence type="ECO:0000313" key="3">
    <source>
        <dbReference type="Proteomes" id="UP000175989"/>
    </source>
</evidence>
<dbReference type="SUPFAM" id="SSF53850">
    <property type="entry name" value="Periplasmic binding protein-like II"/>
    <property type="match status" value="1"/>
</dbReference>
<evidence type="ECO:0000313" key="2">
    <source>
        <dbReference type="EMBL" id="OEZ99632.1"/>
    </source>
</evidence>
<feature type="chain" id="PRO_5009207226" evidence="1">
    <location>
        <begin position="24"/>
        <end position="294"/>
    </location>
</feature>
<protein>
    <submittedName>
        <fullName evidence="2">Bacterial extracellular solute-binding protein, family 3</fullName>
    </submittedName>
</protein>
<keyword evidence="1" id="KW-0732">Signal</keyword>
<gene>
    <name evidence="2" type="ORF">DUPY_26760</name>
</gene>
<dbReference type="Gene3D" id="3.40.190.10">
    <property type="entry name" value="Periplasmic binding protein-like II"/>
    <property type="match status" value="2"/>
</dbReference>
<sequence length="294" mass="31955">MVYRAIMLWALLALGAVAGPVPAAAAVAANPVAAYPVTPAVTPAVTAAASVVCIPLRIGYIDQHRPPYWMGEGEQVPEPPGAAVDLMRDAARAAGFGCAPTLVRLPPARLRVALANGDIDMSPLGEMPTYPAGIALPRDKQGNIDLDRAMHNTLVVLVRAKDKLSANTDPMQFFKSKTLGVALGQSYTARLREAGLHIDDGGRDLDRNIEKLRLGRVDGVVAAAVAPSHLQRMLDRYQGAIVQLPQPLINTRVWLAFNETYYRAHRAQVEALWTWLDVNRGRLGYTLEKYRKKP</sequence>
<name>A0A1E7WKR2_9BURK</name>
<dbReference type="AlphaFoldDB" id="A0A1E7WKR2"/>